<keyword evidence="7 10" id="KW-0067">ATP-binding</keyword>
<feature type="domain" description="Histidine kinase" evidence="9">
    <location>
        <begin position="567"/>
        <end position="785"/>
    </location>
</feature>
<dbReference type="GO" id="GO:0005524">
    <property type="term" value="F:ATP binding"/>
    <property type="evidence" value="ECO:0007669"/>
    <property type="project" value="UniProtKB-KW"/>
</dbReference>
<dbReference type="PANTHER" id="PTHR43065">
    <property type="entry name" value="SENSOR HISTIDINE KINASE"/>
    <property type="match status" value="1"/>
</dbReference>
<evidence type="ECO:0000256" key="1">
    <source>
        <dbReference type="ARBA" id="ARBA00000085"/>
    </source>
</evidence>
<evidence type="ECO:0000313" key="10">
    <source>
        <dbReference type="EMBL" id="MCZ8546382.1"/>
    </source>
</evidence>
<evidence type="ECO:0000256" key="3">
    <source>
        <dbReference type="ARBA" id="ARBA00022553"/>
    </source>
</evidence>
<evidence type="ECO:0000256" key="8">
    <source>
        <dbReference type="ARBA" id="ARBA00023012"/>
    </source>
</evidence>
<dbReference type="Pfam" id="PF13589">
    <property type="entry name" value="HATPase_c_3"/>
    <property type="match status" value="1"/>
</dbReference>
<keyword evidence="8" id="KW-0902">Two-component regulatory system</keyword>
<dbReference type="InterPro" id="IPR036890">
    <property type="entry name" value="HATPase_C_sf"/>
</dbReference>
<keyword evidence="5" id="KW-0547">Nucleotide-binding</keyword>
<keyword evidence="6" id="KW-0418">Kinase</keyword>
<dbReference type="EC" id="2.7.13.3" evidence="2"/>
<dbReference type="Pfam" id="PF02518">
    <property type="entry name" value="HATPase_c"/>
    <property type="match status" value="1"/>
</dbReference>
<dbReference type="InterPro" id="IPR004358">
    <property type="entry name" value="Sig_transdc_His_kin-like_C"/>
</dbReference>
<dbReference type="PANTHER" id="PTHR43065:SF10">
    <property type="entry name" value="PEROXIDE STRESS-ACTIVATED HISTIDINE KINASE MAK3"/>
    <property type="match status" value="1"/>
</dbReference>
<reference evidence="10" key="1">
    <citation type="submission" date="2022-11" db="EMBL/GenBank/DDBJ databases">
        <authorList>
            <person name="Coimbra C."/>
        </authorList>
    </citation>
    <scope>NUCLEOTIDE SEQUENCE</scope>
    <source>
        <strain evidence="10">Jales19</strain>
    </source>
</reference>
<dbReference type="SMART" id="SM00387">
    <property type="entry name" value="HATPase_c"/>
    <property type="match status" value="1"/>
</dbReference>
<organism evidence="10 11">
    <name type="scientific">Mesorhizobium qingshengii</name>
    <dbReference type="NCBI Taxonomy" id="1165689"/>
    <lineage>
        <taxon>Bacteria</taxon>
        <taxon>Pseudomonadati</taxon>
        <taxon>Pseudomonadota</taxon>
        <taxon>Alphaproteobacteria</taxon>
        <taxon>Hyphomicrobiales</taxon>
        <taxon>Phyllobacteriaceae</taxon>
        <taxon>Mesorhizobium</taxon>
    </lineage>
</organism>
<keyword evidence="3" id="KW-0597">Phosphoprotein</keyword>
<keyword evidence="4" id="KW-0808">Transferase</keyword>
<dbReference type="Gene3D" id="3.30.565.10">
    <property type="entry name" value="Histidine kinase-like ATPase, C-terminal domain"/>
    <property type="match status" value="2"/>
</dbReference>
<evidence type="ECO:0000313" key="11">
    <source>
        <dbReference type="Proteomes" id="UP001152178"/>
    </source>
</evidence>
<keyword evidence="11" id="KW-1185">Reference proteome</keyword>
<evidence type="ECO:0000256" key="5">
    <source>
        <dbReference type="ARBA" id="ARBA00022741"/>
    </source>
</evidence>
<name>A0ABT4QXS7_9HYPH</name>
<dbReference type="SUPFAM" id="SSF55874">
    <property type="entry name" value="ATPase domain of HSP90 chaperone/DNA topoisomerase II/histidine kinase"/>
    <property type="match status" value="2"/>
</dbReference>
<evidence type="ECO:0000256" key="2">
    <source>
        <dbReference type="ARBA" id="ARBA00012438"/>
    </source>
</evidence>
<evidence type="ECO:0000256" key="6">
    <source>
        <dbReference type="ARBA" id="ARBA00022777"/>
    </source>
</evidence>
<evidence type="ECO:0000256" key="7">
    <source>
        <dbReference type="ARBA" id="ARBA00022840"/>
    </source>
</evidence>
<comment type="caution">
    <text evidence="10">The sequence shown here is derived from an EMBL/GenBank/DDBJ whole genome shotgun (WGS) entry which is preliminary data.</text>
</comment>
<comment type="catalytic activity">
    <reaction evidence="1">
        <text>ATP + protein L-histidine = ADP + protein N-phospho-L-histidine.</text>
        <dbReference type="EC" id="2.7.13.3"/>
    </reaction>
</comment>
<dbReference type="InterPro" id="IPR005467">
    <property type="entry name" value="His_kinase_dom"/>
</dbReference>
<dbReference type="PROSITE" id="PS50109">
    <property type="entry name" value="HIS_KIN"/>
    <property type="match status" value="1"/>
</dbReference>
<dbReference type="Proteomes" id="UP001152178">
    <property type="component" value="Unassembled WGS sequence"/>
</dbReference>
<gene>
    <name evidence="10" type="ORF">OOJ09_19510</name>
</gene>
<sequence>MFKISARTVLELGAELISSDIIAFYELIKNAIDAHSRKGVELAFNVPLRRNSYLKIRARALEASSAEALSDLRSDLESRLDPTATNARASFAPALASKSIEDFIANLDDGYAEANTITVSDTGDGMSMDELKRYYLTIGTPSRKHEVDSSIATGRATTPYLGEKGIGRLSAMRLGERLRVETAKSDDRTVNVLDINWKAFADLDAMIEDVKFEPRTGGSKPDGAWSGTRLTIGDLREDWTEARLLQFARYDFARLTDPFLDPKKRPRIVLSWNGTRIPIDFMDKTLLEAAHASFTGRYEVKEGKPELFIRMDAVNLGYSHPRESDVLTLTEPDLEGLLTGTSGEIPSTALVSVGPFYFEGYWYNRRHFTAIDGIGTRNDVRDLQKTWSGILLFRDGFRVFPYGDEEDDWLGLDRRALGRTGYVLNKNQFVGHVQITRAGNPHLLDQTNREGLRVNPEQAAFVQVLGHVIKDLLWGFFKDVDRRHKLTPVELGDMKSQINELKSRASAAVARVRRLVPKDEQDVVDDLQHALVEFQDLTARAQKRIEEVEADGKQMIQMAGVGLMVEVVAHELARATEGALQALEALKGRDLPSELKARLDTLRSEMKSVSKRLRVLDQLSVSGRQRSETFDLAELFDDIQEGHAAQFARHGVLLKINKPKNPIRVRLVKGMVIQIIENLLSNSLYWIQMRQNREPRLVPTITVTIESNPPTITFEDNGSGIAHDHIEKIFRPFWSLKEKSKRRGLGLYIAKENAEHLGGTLSISDKQDSQTRRHNEFVLELPEAAFVP</sequence>
<protein>
    <recommendedName>
        <fullName evidence="2">histidine kinase</fullName>
        <ecNumber evidence="2">2.7.13.3</ecNumber>
    </recommendedName>
</protein>
<evidence type="ECO:0000256" key="4">
    <source>
        <dbReference type="ARBA" id="ARBA00022679"/>
    </source>
</evidence>
<dbReference type="EMBL" id="JAPFQA010000008">
    <property type="protein sequence ID" value="MCZ8546382.1"/>
    <property type="molecule type" value="Genomic_DNA"/>
</dbReference>
<evidence type="ECO:0000259" key="9">
    <source>
        <dbReference type="PROSITE" id="PS50109"/>
    </source>
</evidence>
<dbReference type="PRINTS" id="PR00344">
    <property type="entry name" value="BCTRLSENSOR"/>
</dbReference>
<accession>A0ABT4QXS7</accession>
<dbReference type="InterPro" id="IPR003594">
    <property type="entry name" value="HATPase_dom"/>
</dbReference>
<proteinExistence type="predicted"/>
<dbReference type="RefSeq" id="WP_269906739.1">
    <property type="nucleotide sequence ID" value="NZ_JAPFQA010000008.1"/>
</dbReference>